<feature type="compositionally biased region" description="Low complexity" evidence="6">
    <location>
        <begin position="364"/>
        <end position="375"/>
    </location>
</feature>
<feature type="compositionally biased region" description="Basic and acidic residues" evidence="6">
    <location>
        <begin position="445"/>
        <end position="467"/>
    </location>
</feature>
<evidence type="ECO:0000256" key="5">
    <source>
        <dbReference type="PROSITE-ProRule" id="PRU00288"/>
    </source>
</evidence>
<dbReference type="FunFam" id="1.10.220.150:FF:000014">
    <property type="entry name" value="ADP-ribosylation factor GTPase-activating protein"/>
    <property type="match status" value="1"/>
</dbReference>
<feature type="compositionally biased region" description="Low complexity" evidence="6">
    <location>
        <begin position="418"/>
        <end position="428"/>
    </location>
</feature>
<feature type="compositionally biased region" description="Basic residues" evidence="6">
    <location>
        <begin position="408"/>
        <end position="417"/>
    </location>
</feature>
<dbReference type="Gene3D" id="1.10.220.150">
    <property type="entry name" value="Arf GTPase activating protein"/>
    <property type="match status" value="1"/>
</dbReference>
<dbReference type="InterPro" id="IPR037278">
    <property type="entry name" value="ARFGAP/RecO"/>
</dbReference>
<evidence type="ECO:0000256" key="2">
    <source>
        <dbReference type="ARBA" id="ARBA00022723"/>
    </source>
</evidence>
<feature type="compositionally biased region" description="Polar residues" evidence="6">
    <location>
        <begin position="330"/>
        <end position="346"/>
    </location>
</feature>
<feature type="region of interest" description="Disordered" evidence="6">
    <location>
        <begin position="325"/>
        <end position="476"/>
    </location>
</feature>
<evidence type="ECO:0000256" key="1">
    <source>
        <dbReference type="ARBA" id="ARBA00022468"/>
    </source>
</evidence>
<reference evidence="9" key="2">
    <citation type="submission" date="2020-10" db="UniProtKB">
        <authorList>
            <consortium name="WormBaseParasite"/>
        </authorList>
    </citation>
    <scope>IDENTIFICATION</scope>
</reference>
<dbReference type="GO" id="GO:0008270">
    <property type="term" value="F:zinc ion binding"/>
    <property type="evidence" value="ECO:0007669"/>
    <property type="project" value="UniProtKB-KW"/>
</dbReference>
<dbReference type="InterPro" id="IPR038508">
    <property type="entry name" value="ArfGAP_dom_sf"/>
</dbReference>
<feature type="compositionally biased region" description="Low complexity" evidence="6">
    <location>
        <begin position="388"/>
        <end position="407"/>
    </location>
</feature>
<dbReference type="InterPro" id="IPR001164">
    <property type="entry name" value="ArfGAP_dom"/>
</dbReference>
<evidence type="ECO:0000256" key="3">
    <source>
        <dbReference type="ARBA" id="ARBA00022771"/>
    </source>
</evidence>
<dbReference type="PROSITE" id="PS50115">
    <property type="entry name" value="ARFGAP"/>
    <property type="match status" value="1"/>
</dbReference>
<protein>
    <submittedName>
        <fullName evidence="9">Arf-GAP domain-containing protein</fullName>
    </submittedName>
</protein>
<keyword evidence="4" id="KW-0862">Zinc</keyword>
<evidence type="ECO:0000256" key="6">
    <source>
        <dbReference type="SAM" id="MobiDB-lite"/>
    </source>
</evidence>
<dbReference type="GO" id="GO:0032012">
    <property type="term" value="P:regulation of ARF protein signal transduction"/>
    <property type="evidence" value="ECO:0007669"/>
    <property type="project" value="TreeGrafter"/>
</dbReference>
<organism evidence="8 9">
    <name type="scientific">Panagrellus redivivus</name>
    <name type="common">Microworm</name>
    <dbReference type="NCBI Taxonomy" id="6233"/>
    <lineage>
        <taxon>Eukaryota</taxon>
        <taxon>Metazoa</taxon>
        <taxon>Ecdysozoa</taxon>
        <taxon>Nematoda</taxon>
        <taxon>Chromadorea</taxon>
        <taxon>Rhabditida</taxon>
        <taxon>Tylenchina</taxon>
        <taxon>Panagrolaimomorpha</taxon>
        <taxon>Panagrolaimoidea</taxon>
        <taxon>Panagrolaimidae</taxon>
        <taxon>Panagrellus</taxon>
    </lineage>
</organism>
<dbReference type="CDD" id="cd08830">
    <property type="entry name" value="ArfGap_ArfGap1"/>
    <property type="match status" value="1"/>
</dbReference>
<sequence>MPCGYLIFKPKETRLNMASPRTRRVLKELRPTEENNFCFECGTSNPQWASVSYGIWICLECSGRHRGLGVHVSFVRSITMDKWKDKELQKMKVGGNKRAKEFFESQTDYNPNWNIHDKYNSRAAALLRDKVNTEADGKPWSLSTSSAKDFKPATGTSSIHTINKPVRSEFDTHKSYFGGGTYDDGFQNGGGYNAGNSSNASSDPRYQGFGNPQYQGSNVNNDPDYLSNAMSSLSMGWSMLSKGASSAAAVAKDLTVQAGSKAAELSEGVSGQVNNGGGGLLGGLGSIASKATDMGKTSWGGLSNFVKSPSLQGFTGAFKTGQYEDLGSPNGATSPSNNTGSLSSQYHGEHDSYNSTSNKADPYSSPSNNLAPAAAEKLRKKSPKPRSKGSSANPSDDDSTSSSSAPARKPKTTKPKARPAQPQPTQAAVDDDLMIFNDSPRTQAKRAEGAAQKEKAAATEKKEKAWDDDAWALLNQ</sequence>
<dbReference type="PRINTS" id="PR00405">
    <property type="entry name" value="REVINTRACTNG"/>
</dbReference>
<dbReference type="GO" id="GO:0005096">
    <property type="term" value="F:GTPase activator activity"/>
    <property type="evidence" value="ECO:0007669"/>
    <property type="project" value="UniProtKB-KW"/>
</dbReference>
<evidence type="ECO:0000256" key="4">
    <source>
        <dbReference type="ARBA" id="ARBA00022833"/>
    </source>
</evidence>
<dbReference type="GO" id="GO:0000139">
    <property type="term" value="C:Golgi membrane"/>
    <property type="evidence" value="ECO:0007669"/>
    <property type="project" value="TreeGrafter"/>
</dbReference>
<dbReference type="PANTHER" id="PTHR46395">
    <property type="entry name" value="ADP-RIBOSYLATION FACTOR GTPASE-ACTIVATING PROTEIN 1"/>
    <property type="match status" value="1"/>
</dbReference>
<dbReference type="SMART" id="SM00105">
    <property type="entry name" value="ArfGap"/>
    <property type="match status" value="1"/>
</dbReference>
<feature type="compositionally biased region" description="Basic residues" evidence="6">
    <location>
        <begin position="378"/>
        <end position="387"/>
    </location>
</feature>
<reference evidence="8" key="1">
    <citation type="journal article" date="2013" name="Genetics">
        <title>The draft genome and transcriptome of Panagrellus redivivus are shaped by the harsh demands of a free-living lifestyle.</title>
        <authorList>
            <person name="Srinivasan J."/>
            <person name="Dillman A.R."/>
            <person name="Macchietto M.G."/>
            <person name="Heikkinen L."/>
            <person name="Lakso M."/>
            <person name="Fracchia K.M."/>
            <person name="Antoshechkin I."/>
            <person name="Mortazavi A."/>
            <person name="Wong G."/>
            <person name="Sternberg P.W."/>
        </authorList>
    </citation>
    <scope>NUCLEOTIDE SEQUENCE [LARGE SCALE GENOMIC DNA]</scope>
    <source>
        <strain evidence="8">MT8872</strain>
    </source>
</reference>
<keyword evidence="1" id="KW-0343">GTPase activation</keyword>
<accession>A0A7E4VQJ8</accession>
<dbReference type="AlphaFoldDB" id="A0A7E4VQJ8"/>
<keyword evidence="8" id="KW-1185">Reference proteome</keyword>
<dbReference type="Proteomes" id="UP000492821">
    <property type="component" value="Unassembled WGS sequence"/>
</dbReference>
<dbReference type="WBParaSite" id="Pan_g23761.t1">
    <property type="protein sequence ID" value="Pan_g23761.t1"/>
    <property type="gene ID" value="Pan_g23761"/>
</dbReference>
<keyword evidence="2" id="KW-0479">Metal-binding</keyword>
<dbReference type="PANTHER" id="PTHR46395:SF1">
    <property type="entry name" value="ADP-RIBOSYLATION FACTOR GTPASE-ACTIVATING PROTEIN 1"/>
    <property type="match status" value="1"/>
</dbReference>
<dbReference type="Pfam" id="PF01412">
    <property type="entry name" value="ArfGap"/>
    <property type="match status" value="1"/>
</dbReference>
<name>A0A7E4VQJ8_PANRE</name>
<proteinExistence type="predicted"/>
<keyword evidence="3 5" id="KW-0863">Zinc-finger</keyword>
<feature type="domain" description="Arf-GAP" evidence="7">
    <location>
        <begin position="23"/>
        <end position="140"/>
    </location>
</feature>
<dbReference type="GO" id="GO:0030100">
    <property type="term" value="P:regulation of endocytosis"/>
    <property type="evidence" value="ECO:0007669"/>
    <property type="project" value="TreeGrafter"/>
</dbReference>
<evidence type="ECO:0000313" key="9">
    <source>
        <dbReference type="WBParaSite" id="Pan_g23761.t1"/>
    </source>
</evidence>
<evidence type="ECO:0000259" key="7">
    <source>
        <dbReference type="PROSITE" id="PS50115"/>
    </source>
</evidence>
<evidence type="ECO:0000313" key="8">
    <source>
        <dbReference type="Proteomes" id="UP000492821"/>
    </source>
</evidence>
<dbReference type="SUPFAM" id="SSF57863">
    <property type="entry name" value="ArfGap/RecO-like zinc finger"/>
    <property type="match status" value="1"/>
</dbReference>